<sequence length="92" mass="10261">MNNNEQITLVDVREKGERVMASIKGSTHVPMMAIPHQLEIFNKDEPIYLLCHSGVRSAQACLYLEQQGFDSVNIIGGIHAWSTEVDSSVPTY</sequence>
<name>A0A382A7M3_9ZZZZ</name>
<protein>
    <recommendedName>
        <fullName evidence="1">Rhodanese domain-containing protein</fullName>
    </recommendedName>
</protein>
<proteinExistence type="predicted"/>
<dbReference type="SMART" id="SM00450">
    <property type="entry name" value="RHOD"/>
    <property type="match status" value="1"/>
</dbReference>
<reference evidence="2" key="1">
    <citation type="submission" date="2018-05" db="EMBL/GenBank/DDBJ databases">
        <authorList>
            <person name="Lanie J.A."/>
            <person name="Ng W.-L."/>
            <person name="Kazmierczak K.M."/>
            <person name="Andrzejewski T.M."/>
            <person name="Davidsen T.M."/>
            <person name="Wayne K.J."/>
            <person name="Tettelin H."/>
            <person name="Glass J.I."/>
            <person name="Rusch D."/>
            <person name="Podicherti R."/>
            <person name="Tsui H.-C.T."/>
            <person name="Winkler M.E."/>
        </authorList>
    </citation>
    <scope>NUCLEOTIDE SEQUENCE</scope>
</reference>
<dbReference type="SUPFAM" id="SSF52821">
    <property type="entry name" value="Rhodanese/Cell cycle control phosphatase"/>
    <property type="match status" value="1"/>
</dbReference>
<dbReference type="EMBL" id="UINC01024259">
    <property type="protein sequence ID" value="SVA97558.1"/>
    <property type="molecule type" value="Genomic_DNA"/>
</dbReference>
<feature type="domain" description="Rhodanese" evidence="1">
    <location>
        <begin position="3"/>
        <end position="90"/>
    </location>
</feature>
<dbReference type="Gene3D" id="3.40.250.10">
    <property type="entry name" value="Rhodanese-like domain"/>
    <property type="match status" value="1"/>
</dbReference>
<dbReference type="PROSITE" id="PS50206">
    <property type="entry name" value="RHODANESE_3"/>
    <property type="match status" value="1"/>
</dbReference>
<dbReference type="PANTHER" id="PTHR43031:SF17">
    <property type="entry name" value="SULFURTRANSFERASE YTWF-RELATED"/>
    <property type="match status" value="1"/>
</dbReference>
<dbReference type="AlphaFoldDB" id="A0A382A7M3"/>
<gene>
    <name evidence="2" type="ORF">METZ01_LOCUS150412</name>
</gene>
<accession>A0A382A7M3</accession>
<organism evidence="2">
    <name type="scientific">marine metagenome</name>
    <dbReference type="NCBI Taxonomy" id="408172"/>
    <lineage>
        <taxon>unclassified sequences</taxon>
        <taxon>metagenomes</taxon>
        <taxon>ecological metagenomes</taxon>
    </lineage>
</organism>
<dbReference type="InterPro" id="IPR001763">
    <property type="entry name" value="Rhodanese-like_dom"/>
</dbReference>
<dbReference type="PANTHER" id="PTHR43031">
    <property type="entry name" value="FAD-DEPENDENT OXIDOREDUCTASE"/>
    <property type="match status" value="1"/>
</dbReference>
<dbReference type="InterPro" id="IPR050229">
    <property type="entry name" value="GlpE_sulfurtransferase"/>
</dbReference>
<evidence type="ECO:0000259" key="1">
    <source>
        <dbReference type="PROSITE" id="PS50206"/>
    </source>
</evidence>
<dbReference type="InterPro" id="IPR036873">
    <property type="entry name" value="Rhodanese-like_dom_sf"/>
</dbReference>
<dbReference type="Pfam" id="PF00581">
    <property type="entry name" value="Rhodanese"/>
    <property type="match status" value="1"/>
</dbReference>
<evidence type="ECO:0000313" key="2">
    <source>
        <dbReference type="EMBL" id="SVA97558.1"/>
    </source>
</evidence>